<evidence type="ECO:0000256" key="10">
    <source>
        <dbReference type="ARBA" id="ARBA00023295"/>
    </source>
</evidence>
<evidence type="ECO:0000256" key="1">
    <source>
        <dbReference type="ARBA" id="ARBA00000822"/>
    </source>
</evidence>
<evidence type="ECO:0000256" key="11">
    <source>
        <dbReference type="ARBA" id="ARBA00023326"/>
    </source>
</evidence>
<feature type="signal peptide" evidence="14">
    <location>
        <begin position="1"/>
        <end position="18"/>
    </location>
</feature>
<dbReference type="Proteomes" id="UP001562357">
    <property type="component" value="Unassembled WGS sequence"/>
</dbReference>
<comment type="catalytic activity">
    <reaction evidence="1">
        <text>Random endo-hydrolysis of N-acetyl-beta-D-glucosaminide (1-&gt;4)-beta-linkages in chitin and chitodextrins.</text>
        <dbReference type="EC" id="3.2.1.14"/>
    </reaction>
</comment>
<dbReference type="PANTHER" id="PTHR11177:SF384">
    <property type="entry name" value="CHITINASE"/>
    <property type="match status" value="1"/>
</dbReference>
<sequence>MHRALISALPLLVGVANAAPAQHQEREQAQAQALEADRRDLICIQVEPSTVFLPTTIYVTATASPSHSAEPLFTSAVTVAVAPALTTASASAAAAALRVPLPVSSSGLLRWGNVTQQWTNTTTNTTTGCAESAESAESHVPNRQYAPTTGNGVPKQTPVKPNKSVAARNVLYFTNWGIYDADCQPQNLPADKVTHLLYAFGDLSPDGTVISSDTYADVEKRFAGDALSKRGNNAYGVVNQLFALKKKNRGLKTLFSIGGSAHSRQGKFSKFAASEQGRKRFAASAVEFMADWGMDGVDIDWEHPRDAAEARSFVELLRETRLAMDRYAADNRQRYRYLLTVAAPAAPEHYRVLDLEAMDRYVDAWHLMGYDYAGPWDKTAGHQSNIRPDGSGAASTKFDTDQAVADYTRAGVPGNKMVLGLPLYGRSFGDTDGLGKAFKGAGRDATQEGVIPYHQLPRPGAVVRFDQRTGATWSYDASSRELVSYDDVESARLKASYVKSKRLGGAVFWEASGDKKGDESLVRAMAGSLGKLDDSENMLHYPNSRYDNIRNGLYQ</sequence>
<evidence type="ECO:0000256" key="8">
    <source>
        <dbReference type="ARBA" id="ARBA00023026"/>
    </source>
</evidence>
<accession>A0ABQ0CUQ2</accession>
<dbReference type="InterPro" id="IPR001579">
    <property type="entry name" value="Glyco_hydro_18_chit_AS"/>
</dbReference>
<organism evidence="16 17">
    <name type="scientific">Epichloe bromicola</name>
    <dbReference type="NCBI Taxonomy" id="79588"/>
    <lineage>
        <taxon>Eukaryota</taxon>
        <taxon>Fungi</taxon>
        <taxon>Dikarya</taxon>
        <taxon>Ascomycota</taxon>
        <taxon>Pezizomycotina</taxon>
        <taxon>Sordariomycetes</taxon>
        <taxon>Hypocreomycetidae</taxon>
        <taxon>Hypocreales</taxon>
        <taxon>Clavicipitaceae</taxon>
        <taxon>Epichloe</taxon>
    </lineage>
</organism>
<feature type="chain" id="PRO_5046851156" description="chitinase" evidence="14">
    <location>
        <begin position="19"/>
        <end position="555"/>
    </location>
</feature>
<keyword evidence="5" id="KW-0964">Secreted</keyword>
<dbReference type="InterPro" id="IPR001223">
    <property type="entry name" value="Glyco_hydro18_cat"/>
</dbReference>
<protein>
    <recommendedName>
        <fullName evidence="4">chitinase</fullName>
        <ecNumber evidence="4">3.2.1.14</ecNumber>
    </recommendedName>
</protein>
<evidence type="ECO:0000259" key="15">
    <source>
        <dbReference type="PROSITE" id="PS51910"/>
    </source>
</evidence>
<comment type="subcellular location">
    <subcellularLocation>
        <location evidence="2">Secreted</location>
    </subcellularLocation>
</comment>
<evidence type="ECO:0000313" key="17">
    <source>
        <dbReference type="Proteomes" id="UP001562357"/>
    </source>
</evidence>
<keyword evidence="7" id="KW-0146">Chitin degradation</keyword>
<feature type="domain" description="GH18" evidence="15">
    <location>
        <begin position="167"/>
        <end position="532"/>
    </location>
</feature>
<dbReference type="EC" id="3.2.1.14" evidence="4"/>
<dbReference type="Gene3D" id="3.10.50.10">
    <property type="match status" value="1"/>
</dbReference>
<evidence type="ECO:0000256" key="4">
    <source>
        <dbReference type="ARBA" id="ARBA00012729"/>
    </source>
</evidence>
<evidence type="ECO:0000256" key="3">
    <source>
        <dbReference type="ARBA" id="ARBA00008682"/>
    </source>
</evidence>
<dbReference type="SUPFAM" id="SSF54556">
    <property type="entry name" value="Chitinase insertion domain"/>
    <property type="match status" value="1"/>
</dbReference>
<comment type="similarity">
    <text evidence="3">Belongs to the glycosyl hydrolase 18 family. Chitinase class V subfamily.</text>
</comment>
<keyword evidence="6 12" id="KW-0378">Hydrolase</keyword>
<dbReference type="PROSITE" id="PS01095">
    <property type="entry name" value="GH18_1"/>
    <property type="match status" value="1"/>
</dbReference>
<gene>
    <name evidence="16" type="primary">g5406</name>
    <name evidence="16" type="ORF">EsDP_00005406</name>
</gene>
<comment type="caution">
    <text evidence="16">The sequence shown here is derived from an EMBL/GenBank/DDBJ whole genome shotgun (WGS) entry which is preliminary data.</text>
</comment>
<keyword evidence="8" id="KW-0843">Virulence</keyword>
<dbReference type="PANTHER" id="PTHR11177">
    <property type="entry name" value="CHITINASE"/>
    <property type="match status" value="1"/>
</dbReference>
<evidence type="ECO:0000256" key="7">
    <source>
        <dbReference type="ARBA" id="ARBA00023024"/>
    </source>
</evidence>
<evidence type="ECO:0000256" key="9">
    <source>
        <dbReference type="ARBA" id="ARBA00023277"/>
    </source>
</evidence>
<keyword evidence="11" id="KW-0624">Polysaccharide degradation</keyword>
<keyword evidence="9" id="KW-0119">Carbohydrate metabolism</keyword>
<evidence type="ECO:0000256" key="13">
    <source>
        <dbReference type="SAM" id="MobiDB-lite"/>
    </source>
</evidence>
<keyword evidence="14" id="KW-0732">Signal</keyword>
<dbReference type="SUPFAM" id="SSF51445">
    <property type="entry name" value="(Trans)glycosidases"/>
    <property type="match status" value="1"/>
</dbReference>
<reference evidence="17" key="1">
    <citation type="submission" date="2024-06" db="EMBL/GenBank/DDBJ databases">
        <title>Draft Genome Sequences of Epichloe bromicola Strains Isolated from Elymus ciliaris.</title>
        <authorList>
            <consortium name="Epichloe bromicola genome sequencing consortium"/>
            <person name="Miura A."/>
            <person name="Imano S."/>
            <person name="Ashida A."/>
            <person name="Sato I."/>
            <person name="Chiba S."/>
            <person name="Tanaka A."/>
            <person name="Camagna M."/>
            <person name="Takemoto D."/>
        </authorList>
    </citation>
    <scope>NUCLEOTIDE SEQUENCE [LARGE SCALE GENOMIC DNA]</scope>
    <source>
        <strain evidence="17">DP</strain>
    </source>
</reference>
<evidence type="ECO:0000313" key="16">
    <source>
        <dbReference type="EMBL" id="GAB0137125.1"/>
    </source>
</evidence>
<evidence type="ECO:0000256" key="5">
    <source>
        <dbReference type="ARBA" id="ARBA00022525"/>
    </source>
</evidence>
<dbReference type="CDD" id="cd06548">
    <property type="entry name" value="GH18_chitinase"/>
    <property type="match status" value="1"/>
</dbReference>
<dbReference type="InterPro" id="IPR029070">
    <property type="entry name" value="Chitinase_insertion_sf"/>
</dbReference>
<dbReference type="SMART" id="SM00636">
    <property type="entry name" value="Glyco_18"/>
    <property type="match status" value="1"/>
</dbReference>
<evidence type="ECO:0000256" key="2">
    <source>
        <dbReference type="ARBA" id="ARBA00004613"/>
    </source>
</evidence>
<proteinExistence type="inferred from homology"/>
<dbReference type="PROSITE" id="PS51910">
    <property type="entry name" value="GH18_2"/>
    <property type="match status" value="1"/>
</dbReference>
<feature type="region of interest" description="Disordered" evidence="13">
    <location>
        <begin position="130"/>
        <end position="160"/>
    </location>
</feature>
<keyword evidence="10 12" id="KW-0326">Glycosidase</keyword>
<keyword evidence="17" id="KW-1185">Reference proteome</keyword>
<dbReference type="Gene3D" id="3.20.20.80">
    <property type="entry name" value="Glycosidases"/>
    <property type="match status" value="1"/>
</dbReference>
<dbReference type="InterPro" id="IPR050314">
    <property type="entry name" value="Glycosyl_Hydrlase_18"/>
</dbReference>
<dbReference type="Pfam" id="PF00704">
    <property type="entry name" value="Glyco_hydro_18"/>
    <property type="match status" value="1"/>
</dbReference>
<evidence type="ECO:0000256" key="6">
    <source>
        <dbReference type="ARBA" id="ARBA00022801"/>
    </source>
</evidence>
<dbReference type="InterPro" id="IPR017853">
    <property type="entry name" value="GH"/>
</dbReference>
<evidence type="ECO:0000256" key="12">
    <source>
        <dbReference type="RuleBase" id="RU000489"/>
    </source>
</evidence>
<evidence type="ECO:0000256" key="14">
    <source>
        <dbReference type="SAM" id="SignalP"/>
    </source>
</evidence>
<dbReference type="InterPro" id="IPR011583">
    <property type="entry name" value="Chitinase_II/V-like_cat"/>
</dbReference>
<name>A0ABQ0CUQ2_9HYPO</name>
<dbReference type="EMBL" id="BAAFGZ010000249">
    <property type="protein sequence ID" value="GAB0137125.1"/>
    <property type="molecule type" value="Genomic_DNA"/>
</dbReference>